<comment type="caution">
    <text evidence="1">The sequence shown here is derived from an EMBL/GenBank/DDBJ whole genome shotgun (WGS) entry which is preliminary data.</text>
</comment>
<reference evidence="1" key="1">
    <citation type="submission" date="2021-06" db="EMBL/GenBank/DDBJ databases">
        <title>Parelaphostrongylus tenuis whole genome reference sequence.</title>
        <authorList>
            <person name="Garwood T.J."/>
            <person name="Larsen P.A."/>
            <person name="Fountain-Jones N.M."/>
            <person name="Garbe J.R."/>
            <person name="Macchietto M.G."/>
            <person name="Kania S.A."/>
            <person name="Gerhold R.W."/>
            <person name="Richards J.E."/>
            <person name="Wolf T.M."/>
        </authorList>
    </citation>
    <scope>NUCLEOTIDE SEQUENCE</scope>
    <source>
        <strain evidence="1">MNPRO001-30</strain>
        <tissue evidence="1">Meninges</tissue>
    </source>
</reference>
<sequence>MMAYFNDIAFVKEWAETTKDNQQLALCSGCQLSKLWMSYEELRMACNAALPEILSKRGDVGRHL</sequence>
<accession>A0AAD5QRU1</accession>
<name>A0AAD5QRU1_PARTN</name>
<evidence type="ECO:0000313" key="1">
    <source>
        <dbReference type="EMBL" id="KAJ1362308.1"/>
    </source>
</evidence>
<dbReference type="EMBL" id="JAHQIW010004418">
    <property type="protein sequence ID" value="KAJ1362308.1"/>
    <property type="molecule type" value="Genomic_DNA"/>
</dbReference>
<proteinExistence type="predicted"/>
<organism evidence="1 2">
    <name type="scientific">Parelaphostrongylus tenuis</name>
    <name type="common">Meningeal worm</name>
    <dbReference type="NCBI Taxonomy" id="148309"/>
    <lineage>
        <taxon>Eukaryota</taxon>
        <taxon>Metazoa</taxon>
        <taxon>Ecdysozoa</taxon>
        <taxon>Nematoda</taxon>
        <taxon>Chromadorea</taxon>
        <taxon>Rhabditida</taxon>
        <taxon>Rhabditina</taxon>
        <taxon>Rhabditomorpha</taxon>
        <taxon>Strongyloidea</taxon>
        <taxon>Metastrongylidae</taxon>
        <taxon>Parelaphostrongylus</taxon>
    </lineage>
</organism>
<dbReference type="AlphaFoldDB" id="A0AAD5QRU1"/>
<keyword evidence="2" id="KW-1185">Reference proteome</keyword>
<protein>
    <submittedName>
        <fullName evidence="1">Uncharacterized protein</fullName>
    </submittedName>
</protein>
<dbReference type="Proteomes" id="UP001196413">
    <property type="component" value="Unassembled WGS sequence"/>
</dbReference>
<gene>
    <name evidence="1" type="ORF">KIN20_021828</name>
</gene>
<evidence type="ECO:0000313" key="2">
    <source>
        <dbReference type="Proteomes" id="UP001196413"/>
    </source>
</evidence>